<reference evidence="1" key="1">
    <citation type="submission" date="2019-10" db="EMBL/GenBank/DDBJ databases">
        <authorList>
            <consortium name="Genoscope - CEA"/>
            <person name="William W."/>
        </authorList>
    </citation>
    <scope>NUCLEOTIDE SEQUENCE [LARGE SCALE GENOMIC DNA]</scope>
    <source>
        <strain evidence="1">BBR_PRJEB10992</strain>
    </source>
</reference>
<protein>
    <submittedName>
        <fullName evidence="1">Uncharacterized protein</fullName>
    </submittedName>
</protein>
<dbReference type="AlphaFoldDB" id="A0A7Z9BV19"/>
<proteinExistence type="predicted"/>
<dbReference type="Proteomes" id="UP000184550">
    <property type="component" value="Unassembled WGS sequence"/>
</dbReference>
<sequence length="89" mass="9829">MYSNCQVTTSILILIGVEQVGLNQCKVLLGKLVSVILNGALAQYDNRKDSKTCSCHSECSVSEMKNLSNTNLQETNISKILRFTLLHLV</sequence>
<organism evidence="1 2">
    <name type="scientific">Planktothrix serta PCC 8927</name>
    <dbReference type="NCBI Taxonomy" id="671068"/>
    <lineage>
        <taxon>Bacteria</taxon>
        <taxon>Bacillati</taxon>
        <taxon>Cyanobacteriota</taxon>
        <taxon>Cyanophyceae</taxon>
        <taxon>Oscillatoriophycideae</taxon>
        <taxon>Oscillatoriales</taxon>
        <taxon>Microcoleaceae</taxon>
        <taxon>Planktothrix</taxon>
    </lineage>
</organism>
<comment type="caution">
    <text evidence="1">The sequence shown here is derived from an EMBL/GenBank/DDBJ whole genome shotgun (WGS) entry which is preliminary data.</text>
</comment>
<gene>
    <name evidence="1" type="ORF">PL8927_720311</name>
</gene>
<dbReference type="EMBL" id="CZCU02000149">
    <property type="protein sequence ID" value="VXD21963.1"/>
    <property type="molecule type" value="Genomic_DNA"/>
</dbReference>
<evidence type="ECO:0000313" key="1">
    <source>
        <dbReference type="EMBL" id="VXD21963.1"/>
    </source>
</evidence>
<accession>A0A7Z9BV19</accession>
<name>A0A7Z9BV19_9CYAN</name>
<keyword evidence="2" id="KW-1185">Reference proteome</keyword>
<evidence type="ECO:0000313" key="2">
    <source>
        <dbReference type="Proteomes" id="UP000184550"/>
    </source>
</evidence>